<dbReference type="EMBL" id="LGKP01000025">
    <property type="protein sequence ID" value="KPL85420.1"/>
    <property type="molecule type" value="Genomic_DNA"/>
</dbReference>
<dbReference type="STRING" id="70996.SE18_17410"/>
<evidence type="ECO:0000256" key="15">
    <source>
        <dbReference type="HAMAP-Rule" id="MF_00741"/>
    </source>
</evidence>
<dbReference type="PANTHER" id="PTHR10520:SF12">
    <property type="entry name" value="TRIFUNCTIONAL PURINE BIOSYNTHETIC PROTEIN ADENOSINE-3"/>
    <property type="match status" value="1"/>
</dbReference>
<evidence type="ECO:0000256" key="8">
    <source>
        <dbReference type="ARBA" id="ARBA00022741"/>
    </source>
</evidence>
<feature type="domain" description="PurM-like C-terminal" evidence="17">
    <location>
        <begin position="174"/>
        <end position="334"/>
    </location>
</feature>
<comment type="catalytic activity">
    <reaction evidence="14 15">
        <text>2-formamido-N(1)-(5-O-phospho-beta-D-ribosyl)acetamidine + ATP = 5-amino-1-(5-phospho-beta-D-ribosyl)imidazole + ADP + phosphate + H(+)</text>
        <dbReference type="Rhea" id="RHEA:23032"/>
        <dbReference type="ChEBI" id="CHEBI:15378"/>
        <dbReference type="ChEBI" id="CHEBI:30616"/>
        <dbReference type="ChEBI" id="CHEBI:43474"/>
        <dbReference type="ChEBI" id="CHEBI:137981"/>
        <dbReference type="ChEBI" id="CHEBI:147287"/>
        <dbReference type="ChEBI" id="CHEBI:456216"/>
        <dbReference type="EC" id="6.3.3.1"/>
    </reaction>
</comment>
<dbReference type="EC" id="6.3.3.1" evidence="4 15"/>
<evidence type="ECO:0000256" key="10">
    <source>
        <dbReference type="ARBA" id="ARBA00022840"/>
    </source>
</evidence>
<name>A0A0P6Y0J4_9CHLR</name>
<keyword evidence="7 15" id="KW-0436">Ligase</keyword>
<dbReference type="PANTHER" id="PTHR10520">
    <property type="entry name" value="TRIFUNCTIONAL PURINE BIOSYNTHETIC PROTEIN ADENOSINE-3-RELATED"/>
    <property type="match status" value="1"/>
</dbReference>
<dbReference type="Proteomes" id="UP000050277">
    <property type="component" value="Unassembled WGS sequence"/>
</dbReference>
<evidence type="ECO:0000256" key="11">
    <source>
        <dbReference type="ARBA" id="ARBA00031908"/>
    </source>
</evidence>
<keyword evidence="10 15" id="KW-0067">ATP-binding</keyword>
<keyword evidence="9 15" id="KW-0658">Purine biosynthesis</keyword>
<evidence type="ECO:0000256" key="3">
    <source>
        <dbReference type="ARBA" id="ARBA00010280"/>
    </source>
</evidence>
<dbReference type="Gene3D" id="3.90.650.10">
    <property type="entry name" value="PurM-like C-terminal domain"/>
    <property type="match status" value="1"/>
</dbReference>
<keyword evidence="6 15" id="KW-0963">Cytoplasm</keyword>
<comment type="pathway">
    <text evidence="2 15">Purine metabolism; IMP biosynthesis via de novo pathway; 5-amino-1-(5-phospho-D-ribosyl)imidazole from N(2)-formyl-N(1)-(5-phospho-D-ribosyl)glycinamide: step 2/2.</text>
</comment>
<dbReference type="RefSeq" id="WP_054535727.1">
    <property type="nucleotide sequence ID" value="NZ_LGKP01000025.1"/>
</dbReference>
<evidence type="ECO:0000256" key="14">
    <source>
        <dbReference type="ARBA" id="ARBA00049057"/>
    </source>
</evidence>
<evidence type="ECO:0000256" key="9">
    <source>
        <dbReference type="ARBA" id="ARBA00022755"/>
    </source>
</evidence>
<dbReference type="Gene3D" id="3.30.1330.10">
    <property type="entry name" value="PurM-like, N-terminal domain"/>
    <property type="match status" value="1"/>
</dbReference>
<dbReference type="SUPFAM" id="SSF55326">
    <property type="entry name" value="PurM N-terminal domain-like"/>
    <property type="match status" value="1"/>
</dbReference>
<feature type="domain" description="PurM-like N-terminal" evidence="16">
    <location>
        <begin position="56"/>
        <end position="162"/>
    </location>
</feature>
<dbReference type="UniPathway" id="UPA00074">
    <property type="reaction ID" value="UER00129"/>
</dbReference>
<evidence type="ECO:0000256" key="4">
    <source>
        <dbReference type="ARBA" id="ARBA00013047"/>
    </source>
</evidence>
<dbReference type="AlphaFoldDB" id="A0A0P6Y0J4"/>
<dbReference type="CDD" id="cd02196">
    <property type="entry name" value="PurM"/>
    <property type="match status" value="1"/>
</dbReference>
<dbReference type="NCBIfam" id="TIGR00878">
    <property type="entry name" value="purM"/>
    <property type="match status" value="1"/>
</dbReference>
<dbReference type="InterPro" id="IPR036676">
    <property type="entry name" value="PurM-like_C_sf"/>
</dbReference>
<comment type="caution">
    <text evidence="18">The sequence shown here is derived from an EMBL/GenBank/DDBJ whole genome shotgun (WGS) entry which is preliminary data.</text>
</comment>
<dbReference type="GO" id="GO:0046084">
    <property type="term" value="P:adenine biosynthetic process"/>
    <property type="evidence" value="ECO:0007669"/>
    <property type="project" value="TreeGrafter"/>
</dbReference>
<keyword evidence="8 15" id="KW-0547">Nucleotide-binding</keyword>
<evidence type="ECO:0000256" key="13">
    <source>
        <dbReference type="ARBA" id="ARBA00033093"/>
    </source>
</evidence>
<evidence type="ECO:0000259" key="17">
    <source>
        <dbReference type="Pfam" id="PF02769"/>
    </source>
</evidence>
<dbReference type="GO" id="GO:0006189">
    <property type="term" value="P:'de novo' IMP biosynthetic process"/>
    <property type="evidence" value="ECO:0007669"/>
    <property type="project" value="UniProtKB-UniRule"/>
</dbReference>
<dbReference type="InterPro" id="IPR010918">
    <property type="entry name" value="PurM-like_C_dom"/>
</dbReference>
<evidence type="ECO:0000256" key="5">
    <source>
        <dbReference type="ARBA" id="ARBA00020367"/>
    </source>
</evidence>
<dbReference type="InterPro" id="IPR004733">
    <property type="entry name" value="PurM_cligase"/>
</dbReference>
<keyword evidence="19" id="KW-1185">Reference proteome</keyword>
<evidence type="ECO:0000256" key="2">
    <source>
        <dbReference type="ARBA" id="ARBA00004686"/>
    </source>
</evidence>
<dbReference type="Pfam" id="PF00586">
    <property type="entry name" value="AIRS"/>
    <property type="match status" value="1"/>
</dbReference>
<sequence length="342" mass="35272">MTTYKDAGVDIATKMDAIQQMGAAVKATHTPAVLAGLGAFGGCFDLAEVNTKHAQPVLVASTDGVGTKTAVAAAVGDVRTIGADLVNHCINDILCQGATPLFFLDYIAASKLEPAMIVAAVEGLAGACREAGIALLGGETAEMPGVYHDGAFDVAGTIVGVVDRANMLDGSAIKPGDVAIALPSTGLHTNGYSLARKVCAPLGYASQPAILAGQSVGEALLAPHRAYLHEVQALRQAGVAIHGLAHITGGGIWDNIPRVLPANVTVELVRGSWHVPAIFQLIVEQAALDEHEAHHVLNMGLGMILFIAAEQAEQALATISDAQLVGRVVEQTNQARVVLVDR</sequence>
<comment type="subcellular location">
    <subcellularLocation>
        <location evidence="1 15">Cytoplasm</location>
    </subcellularLocation>
</comment>
<evidence type="ECO:0000256" key="6">
    <source>
        <dbReference type="ARBA" id="ARBA00022490"/>
    </source>
</evidence>
<accession>A0A0P6Y0J4</accession>
<dbReference type="HAMAP" id="MF_00741">
    <property type="entry name" value="AIRS"/>
    <property type="match status" value="1"/>
</dbReference>
<dbReference type="OrthoDB" id="9802507at2"/>
<dbReference type="GO" id="GO:0004637">
    <property type="term" value="F:phosphoribosylamine-glycine ligase activity"/>
    <property type="evidence" value="ECO:0007669"/>
    <property type="project" value="TreeGrafter"/>
</dbReference>
<evidence type="ECO:0000256" key="12">
    <source>
        <dbReference type="ARBA" id="ARBA00032931"/>
    </source>
</evidence>
<dbReference type="InterPro" id="IPR036921">
    <property type="entry name" value="PurM-like_N_sf"/>
</dbReference>
<dbReference type="SUPFAM" id="SSF56042">
    <property type="entry name" value="PurM C-terminal domain-like"/>
    <property type="match status" value="1"/>
</dbReference>
<dbReference type="InterPro" id="IPR016188">
    <property type="entry name" value="PurM-like_N"/>
</dbReference>
<protein>
    <recommendedName>
        <fullName evidence="5 15">Phosphoribosylformylglycinamidine cyclo-ligase</fullName>
        <ecNumber evidence="4 15">6.3.3.1</ecNumber>
    </recommendedName>
    <alternativeName>
        <fullName evidence="12 15">AIR synthase</fullName>
    </alternativeName>
    <alternativeName>
        <fullName evidence="13 15">AIRS</fullName>
    </alternativeName>
    <alternativeName>
        <fullName evidence="11 15">Phosphoribosyl-aminoimidazole synthetase</fullName>
    </alternativeName>
</protein>
<evidence type="ECO:0000313" key="19">
    <source>
        <dbReference type="Proteomes" id="UP000050277"/>
    </source>
</evidence>
<dbReference type="GO" id="GO:0005829">
    <property type="term" value="C:cytosol"/>
    <property type="evidence" value="ECO:0007669"/>
    <property type="project" value="TreeGrafter"/>
</dbReference>
<evidence type="ECO:0000259" key="16">
    <source>
        <dbReference type="Pfam" id="PF00586"/>
    </source>
</evidence>
<dbReference type="Pfam" id="PF02769">
    <property type="entry name" value="AIRS_C"/>
    <property type="match status" value="1"/>
</dbReference>
<evidence type="ECO:0000256" key="1">
    <source>
        <dbReference type="ARBA" id="ARBA00004496"/>
    </source>
</evidence>
<evidence type="ECO:0000313" key="18">
    <source>
        <dbReference type="EMBL" id="KPL85420.1"/>
    </source>
</evidence>
<evidence type="ECO:0000256" key="7">
    <source>
        <dbReference type="ARBA" id="ARBA00022598"/>
    </source>
</evidence>
<reference evidence="18 19" key="1">
    <citation type="submission" date="2015-07" db="EMBL/GenBank/DDBJ databases">
        <title>Whole genome sequence of Herpetosiphon geysericola DSM 7119.</title>
        <authorList>
            <person name="Hemp J."/>
            <person name="Ward L.M."/>
            <person name="Pace L.A."/>
            <person name="Fischer W.W."/>
        </authorList>
    </citation>
    <scope>NUCLEOTIDE SEQUENCE [LARGE SCALE GENOMIC DNA]</scope>
    <source>
        <strain evidence="18 19">DSM 7119</strain>
    </source>
</reference>
<dbReference type="GO" id="GO:0004641">
    <property type="term" value="F:phosphoribosylformylglycinamidine cyclo-ligase activity"/>
    <property type="evidence" value="ECO:0007669"/>
    <property type="project" value="UniProtKB-UniRule"/>
</dbReference>
<organism evidence="18 19">
    <name type="scientific">Herpetosiphon geysericola</name>
    <dbReference type="NCBI Taxonomy" id="70996"/>
    <lineage>
        <taxon>Bacteria</taxon>
        <taxon>Bacillati</taxon>
        <taxon>Chloroflexota</taxon>
        <taxon>Chloroflexia</taxon>
        <taxon>Herpetosiphonales</taxon>
        <taxon>Herpetosiphonaceae</taxon>
        <taxon>Herpetosiphon</taxon>
    </lineage>
</organism>
<dbReference type="PATRIC" id="fig|70996.4.peg.358"/>
<dbReference type="FunFam" id="3.90.650.10:FF:000011">
    <property type="entry name" value="Phosphoribosylformylglycinamidine cyclo-ligase"/>
    <property type="match status" value="1"/>
</dbReference>
<comment type="similarity">
    <text evidence="3 15">Belongs to the AIR synthase family.</text>
</comment>
<gene>
    <name evidence="15" type="primary">purM</name>
    <name evidence="18" type="ORF">SE18_17410</name>
</gene>
<dbReference type="GO" id="GO:0005524">
    <property type="term" value="F:ATP binding"/>
    <property type="evidence" value="ECO:0007669"/>
    <property type="project" value="UniProtKB-KW"/>
</dbReference>
<proteinExistence type="inferred from homology"/>